<dbReference type="PRINTS" id="PR01179">
    <property type="entry name" value="ODADCRBXLASE"/>
</dbReference>
<evidence type="ECO:0000313" key="5">
    <source>
        <dbReference type="Proteomes" id="UP001379533"/>
    </source>
</evidence>
<dbReference type="InterPro" id="IPR009006">
    <property type="entry name" value="Ala_racemase/Decarboxylase_C"/>
</dbReference>
<comment type="cofactor">
    <cofactor evidence="1">
        <name>pyridoxal 5'-phosphate</name>
        <dbReference type="ChEBI" id="CHEBI:597326"/>
    </cofactor>
</comment>
<dbReference type="InterPro" id="IPR022644">
    <property type="entry name" value="De-COase2_N"/>
</dbReference>
<evidence type="ECO:0000256" key="2">
    <source>
        <dbReference type="ARBA" id="ARBA00022898"/>
    </source>
</evidence>
<evidence type="ECO:0000259" key="3">
    <source>
        <dbReference type="Pfam" id="PF02784"/>
    </source>
</evidence>
<dbReference type="PROSITE" id="PS00879">
    <property type="entry name" value="ODR_DC_2_2"/>
    <property type="match status" value="1"/>
</dbReference>
<dbReference type="Pfam" id="PF02784">
    <property type="entry name" value="Orn_Arg_deC_N"/>
    <property type="match status" value="1"/>
</dbReference>
<feature type="domain" description="Orn/DAP/Arg decarboxylase 2 N-terminal" evidence="3">
    <location>
        <begin position="72"/>
        <end position="308"/>
    </location>
</feature>
<gene>
    <name evidence="4" type="ORF">LZC95_25795</name>
</gene>
<protein>
    <recommendedName>
        <fullName evidence="3">Orn/DAP/Arg decarboxylase 2 N-terminal domain-containing protein</fullName>
    </recommendedName>
</protein>
<evidence type="ECO:0000256" key="1">
    <source>
        <dbReference type="ARBA" id="ARBA00001933"/>
    </source>
</evidence>
<dbReference type="Gene3D" id="2.40.37.10">
    <property type="entry name" value="Lyase, Ornithine Decarboxylase, Chain A, domain 1"/>
    <property type="match status" value="1"/>
</dbReference>
<dbReference type="Proteomes" id="UP001379533">
    <property type="component" value="Chromosome"/>
</dbReference>
<keyword evidence="5" id="KW-1185">Reference proteome</keyword>
<dbReference type="PANTHER" id="PTHR43727:SF2">
    <property type="entry name" value="GROUP IV DECARBOXYLASE"/>
    <property type="match status" value="1"/>
</dbReference>
<accession>A0ABZ2JX77</accession>
<dbReference type="PANTHER" id="PTHR43727">
    <property type="entry name" value="DIAMINOPIMELATE DECARBOXYLASE"/>
    <property type="match status" value="1"/>
</dbReference>
<sequence>MELAKSGPPSLSRLEIKTLHEALPYLSYQPGGTPDTKKAPGLCIYERPVTEFWNGERPLLLYFPERAVDNYRHLRDAFARYFQVRIHCALKCCYMPAVLRALRGAGAAAEVISELEWGIARSVGFRPSHIVSNGVVRTSPYRMALVSTPGVLIGVDGQEELEKIEWCARRVGRRPDIMIRVNPLPPGEYFSERSKLGVDASEAHRLIEYSLRSPHLELVGVHGHQLVHCADVDEFARFARGIGELAAASRRSNQTGIRLIDLGGGLESRFMLEREGKSVRDFAAAAHDALAGLPGPCQLILEPGRFLFADAAVVLTKVLGTRRRAQVDWLVTDVASNLLRPISDRSFPPVPLRMDPHADWQSCHVVDSLCSPTRFWLDAHLPTSAATDGLALLNCGAYTLAHASAWATDLPDIGYMENGRVQLVFNQHQQAELLHSLYGINLLPYRGTPTV</sequence>
<reference evidence="4 5" key="1">
    <citation type="submission" date="2021-12" db="EMBL/GenBank/DDBJ databases">
        <title>Discovery of the Pendulisporaceae a myxobacterial family with distinct sporulation behavior and unique specialized metabolism.</title>
        <authorList>
            <person name="Garcia R."/>
            <person name="Popoff A."/>
            <person name="Bader C.D."/>
            <person name="Loehr J."/>
            <person name="Walesch S."/>
            <person name="Walt C."/>
            <person name="Boldt J."/>
            <person name="Bunk B."/>
            <person name="Haeckl F.J.F.P.J."/>
            <person name="Gunesch A.P."/>
            <person name="Birkelbach J."/>
            <person name="Nuebel U."/>
            <person name="Pietschmann T."/>
            <person name="Bach T."/>
            <person name="Mueller R."/>
        </authorList>
    </citation>
    <scope>NUCLEOTIDE SEQUENCE [LARGE SCALE GENOMIC DNA]</scope>
    <source>
        <strain evidence="4 5">MSr12523</strain>
    </source>
</reference>
<keyword evidence="2" id="KW-0663">Pyridoxal phosphate</keyword>
<dbReference type="SUPFAM" id="SSF51419">
    <property type="entry name" value="PLP-binding barrel"/>
    <property type="match status" value="1"/>
</dbReference>
<dbReference type="InterPro" id="IPR022657">
    <property type="entry name" value="De-COase2_CS"/>
</dbReference>
<dbReference type="Gene3D" id="3.20.20.10">
    <property type="entry name" value="Alanine racemase"/>
    <property type="match status" value="1"/>
</dbReference>
<name>A0ABZ2JX77_9BACT</name>
<dbReference type="InterPro" id="IPR000183">
    <property type="entry name" value="Orn/DAP/Arg_de-COase"/>
</dbReference>
<dbReference type="RefSeq" id="WP_394840519.1">
    <property type="nucleotide sequence ID" value="NZ_CP089982.1"/>
</dbReference>
<organism evidence="4 5">
    <name type="scientific">Pendulispora brunnea</name>
    <dbReference type="NCBI Taxonomy" id="2905690"/>
    <lineage>
        <taxon>Bacteria</taxon>
        <taxon>Pseudomonadati</taxon>
        <taxon>Myxococcota</taxon>
        <taxon>Myxococcia</taxon>
        <taxon>Myxococcales</taxon>
        <taxon>Sorangiineae</taxon>
        <taxon>Pendulisporaceae</taxon>
        <taxon>Pendulispora</taxon>
    </lineage>
</organism>
<dbReference type="InterPro" id="IPR029066">
    <property type="entry name" value="PLP-binding_barrel"/>
</dbReference>
<dbReference type="SUPFAM" id="SSF50621">
    <property type="entry name" value="Alanine racemase C-terminal domain-like"/>
    <property type="match status" value="1"/>
</dbReference>
<proteinExistence type="predicted"/>
<evidence type="ECO:0000313" key="4">
    <source>
        <dbReference type="EMBL" id="WXA89905.1"/>
    </source>
</evidence>
<dbReference type="EMBL" id="CP089982">
    <property type="protein sequence ID" value="WXA89905.1"/>
    <property type="molecule type" value="Genomic_DNA"/>
</dbReference>